<keyword evidence="2" id="KW-1133">Transmembrane helix</keyword>
<organism evidence="3 4">
    <name type="scientific">Rotaria sordida</name>
    <dbReference type="NCBI Taxonomy" id="392033"/>
    <lineage>
        <taxon>Eukaryota</taxon>
        <taxon>Metazoa</taxon>
        <taxon>Spiralia</taxon>
        <taxon>Gnathifera</taxon>
        <taxon>Rotifera</taxon>
        <taxon>Eurotatoria</taxon>
        <taxon>Bdelloidea</taxon>
        <taxon>Philodinida</taxon>
        <taxon>Philodinidae</taxon>
        <taxon>Rotaria</taxon>
    </lineage>
</organism>
<evidence type="ECO:0000256" key="1">
    <source>
        <dbReference type="SAM" id="MobiDB-lite"/>
    </source>
</evidence>
<feature type="region of interest" description="Disordered" evidence="1">
    <location>
        <begin position="388"/>
        <end position="410"/>
    </location>
</feature>
<feature type="transmembrane region" description="Helical" evidence="2">
    <location>
        <begin position="244"/>
        <end position="267"/>
    </location>
</feature>
<dbReference type="Proteomes" id="UP000663889">
    <property type="component" value="Unassembled WGS sequence"/>
</dbReference>
<accession>A0A814MFF0</accession>
<name>A0A814MFF0_9BILA</name>
<feature type="region of interest" description="Disordered" evidence="1">
    <location>
        <begin position="205"/>
        <end position="235"/>
    </location>
</feature>
<keyword evidence="2" id="KW-0472">Membrane</keyword>
<comment type="caution">
    <text evidence="3">The sequence shown here is derived from an EMBL/GenBank/DDBJ whole genome shotgun (WGS) entry which is preliminary data.</text>
</comment>
<protein>
    <submittedName>
        <fullName evidence="3">Uncharacterized protein</fullName>
    </submittedName>
</protein>
<gene>
    <name evidence="3" type="ORF">SEV965_LOCUS14748</name>
</gene>
<evidence type="ECO:0000313" key="3">
    <source>
        <dbReference type="EMBL" id="CAF1078941.1"/>
    </source>
</evidence>
<sequence length="410" mass="46540">MTVHEVNLSSAKFNLIDDSGSCRAYLHINDSIEPFNSNVYRTINSLELFFVSNGPLNSTSVQINNSNITVTNNYMNIPIMIEYFFHYNNYSTFKNYNVSLNVSLIKEPMVTTLGTPDNCTILIQHNTNVQCVRNILYCLNTTDAKDRCYTFYDLNNAMFTLEDLSNSSFVNLSIVYDIIYTKYRFNIDIQPCTYEVVTSIEPTTMNSSPSELTITHSDTSEVTNPEASTTTPTNKSESLAGWKIALIVISSILGVLLLGGMIGFILWKCNSNPKFGIETFGNTKIQPKEFESPLEVRTSSNEQIIQKSLPQSKPTDRRQRLSSLFTHRKQKQSSNHDDIIRPTIPQITSTSYNLSNHQEAQQSQQQVQSSNYEQISYSSISQPISISSDIMHQHQIPRDRRRILPPITND</sequence>
<proteinExistence type="predicted"/>
<dbReference type="EMBL" id="CAJNOU010000747">
    <property type="protein sequence ID" value="CAF1078941.1"/>
    <property type="molecule type" value="Genomic_DNA"/>
</dbReference>
<evidence type="ECO:0000313" key="4">
    <source>
        <dbReference type="Proteomes" id="UP000663889"/>
    </source>
</evidence>
<keyword evidence="2" id="KW-0812">Transmembrane</keyword>
<reference evidence="3" key="1">
    <citation type="submission" date="2021-02" db="EMBL/GenBank/DDBJ databases">
        <authorList>
            <person name="Nowell W R."/>
        </authorList>
    </citation>
    <scope>NUCLEOTIDE SEQUENCE</scope>
</reference>
<evidence type="ECO:0000256" key="2">
    <source>
        <dbReference type="SAM" id="Phobius"/>
    </source>
</evidence>
<dbReference type="AlphaFoldDB" id="A0A814MFF0"/>